<proteinExistence type="inferred from homology"/>
<accession>A0A815GFR4</accession>
<comment type="caution">
    <text evidence="4">The sequence shown here is derived from an EMBL/GenBank/DDBJ whole genome shotgun (WGS) entry which is preliminary data.</text>
</comment>
<keyword evidence="5" id="KW-1185">Reference proteome</keyword>
<dbReference type="Proteomes" id="UP000663828">
    <property type="component" value="Unassembled WGS sequence"/>
</dbReference>
<organism evidence="4 5">
    <name type="scientific">Adineta ricciae</name>
    <name type="common">Rotifer</name>
    <dbReference type="NCBI Taxonomy" id="249248"/>
    <lineage>
        <taxon>Eukaryota</taxon>
        <taxon>Metazoa</taxon>
        <taxon>Spiralia</taxon>
        <taxon>Gnathifera</taxon>
        <taxon>Rotifera</taxon>
        <taxon>Eurotatoria</taxon>
        <taxon>Bdelloidea</taxon>
        <taxon>Adinetida</taxon>
        <taxon>Adinetidae</taxon>
        <taxon>Adineta</taxon>
    </lineage>
</organism>
<protein>
    <submittedName>
        <fullName evidence="4">Uncharacterized protein</fullName>
    </submittedName>
</protein>
<dbReference type="PANTHER" id="PTHR33091">
    <property type="entry name" value="PROTEIN, PUTATIVE, EXPRESSED-RELATED"/>
    <property type="match status" value="1"/>
</dbReference>
<name>A0A815GFR4_ADIRI</name>
<dbReference type="PANTHER" id="PTHR33091:SF73">
    <property type="entry name" value="INHIBITOR OF TRYPSIN AND HAGEMAN FACTOR-LIKE"/>
    <property type="match status" value="1"/>
</dbReference>
<dbReference type="InterPro" id="IPR000864">
    <property type="entry name" value="Prot_inh_pot1"/>
</dbReference>
<dbReference type="GO" id="GO:0009611">
    <property type="term" value="P:response to wounding"/>
    <property type="evidence" value="ECO:0007669"/>
    <property type="project" value="InterPro"/>
</dbReference>
<evidence type="ECO:0000256" key="1">
    <source>
        <dbReference type="ARBA" id="ARBA00008210"/>
    </source>
</evidence>
<dbReference type="GO" id="GO:0004867">
    <property type="term" value="F:serine-type endopeptidase inhibitor activity"/>
    <property type="evidence" value="ECO:0007669"/>
    <property type="project" value="UniProtKB-KW"/>
</dbReference>
<dbReference type="InterPro" id="IPR036354">
    <property type="entry name" value="Prot_inh_pot1_sf"/>
</dbReference>
<dbReference type="InterPro" id="IPR039366">
    <property type="entry name" value="Pilotin"/>
</dbReference>
<dbReference type="EMBL" id="CAJNOR010002764">
    <property type="protein sequence ID" value="CAF1337848.1"/>
    <property type="molecule type" value="Genomic_DNA"/>
</dbReference>
<keyword evidence="3" id="KW-0722">Serine protease inhibitor</keyword>
<keyword evidence="2" id="KW-0646">Protease inhibitor</keyword>
<dbReference type="Pfam" id="PF00280">
    <property type="entry name" value="potato_inhibit"/>
    <property type="match status" value="1"/>
</dbReference>
<dbReference type="SUPFAM" id="SSF54654">
    <property type="entry name" value="CI-2 family of serine protease inhibitors"/>
    <property type="match status" value="1"/>
</dbReference>
<evidence type="ECO:0000313" key="4">
    <source>
        <dbReference type="EMBL" id="CAF1337848.1"/>
    </source>
</evidence>
<gene>
    <name evidence="4" type="ORF">XAT740_LOCUS30789</name>
</gene>
<reference evidence="4" key="1">
    <citation type="submission" date="2021-02" db="EMBL/GenBank/DDBJ databases">
        <authorList>
            <person name="Nowell W R."/>
        </authorList>
    </citation>
    <scope>NUCLEOTIDE SEQUENCE</scope>
</reference>
<dbReference type="AlphaFoldDB" id="A0A815GFR4"/>
<sequence length="212" mass="24461">MTKFIELFILIIQIFNVHGYFSFNATRYYTLDGQVLYLHGPQTSIEPNSELIVELHDISVKDVFSVKVAEQTRVAVVFPIIFNISYNPEQIILHHVHIINVRIVNMYDEIMFVNQKRIEVNLLGNGRTTFIDVPVIHVIYKDIVGGYYRVREWPKLVGMDGEKAVNIIKNETGLTEVFVVTDRSKVSKDIRYDRVCIYVNEKGKVARIPTTG</sequence>
<dbReference type="Pfam" id="PF09619">
    <property type="entry name" value="YscW"/>
    <property type="match status" value="1"/>
</dbReference>
<comment type="similarity">
    <text evidence="1">Belongs to the protease inhibitor I13 (potato type I serine protease inhibitor) family.</text>
</comment>
<dbReference type="Gene3D" id="3.30.10.10">
    <property type="entry name" value="Trypsin Inhibitor V, subunit A"/>
    <property type="match status" value="1"/>
</dbReference>
<evidence type="ECO:0000256" key="3">
    <source>
        <dbReference type="ARBA" id="ARBA00022900"/>
    </source>
</evidence>
<evidence type="ECO:0000313" key="5">
    <source>
        <dbReference type="Proteomes" id="UP000663828"/>
    </source>
</evidence>
<evidence type="ECO:0000256" key="2">
    <source>
        <dbReference type="ARBA" id="ARBA00022690"/>
    </source>
</evidence>